<comment type="caution">
    <text evidence="3">The sequence shown here is derived from an EMBL/GenBank/DDBJ whole genome shotgun (WGS) entry which is preliminary data.</text>
</comment>
<evidence type="ECO:0000256" key="1">
    <source>
        <dbReference type="ARBA" id="ARBA00022574"/>
    </source>
</evidence>
<proteinExistence type="predicted"/>
<name>A0ABD1S2W7_9LAMI</name>
<keyword evidence="2" id="KW-0677">Repeat</keyword>
<gene>
    <name evidence="3" type="ORF">Fot_37924</name>
</gene>
<keyword evidence="1" id="KW-0853">WD repeat</keyword>
<keyword evidence="4" id="KW-1185">Reference proteome</keyword>
<dbReference type="PANTHER" id="PTHR14221">
    <property type="entry name" value="WD REPEAT DOMAIN 44"/>
    <property type="match status" value="1"/>
</dbReference>
<evidence type="ECO:0000313" key="4">
    <source>
        <dbReference type="Proteomes" id="UP001604277"/>
    </source>
</evidence>
<dbReference type="PANTHER" id="PTHR14221:SF41">
    <property type="entry name" value="TRANSDUCIN_WD40 REPEAT-LIKE SUPERFAMILY PROTEIN"/>
    <property type="match status" value="1"/>
</dbReference>
<dbReference type="EMBL" id="JBFOLJ010000011">
    <property type="protein sequence ID" value="KAL2494167.1"/>
    <property type="molecule type" value="Genomic_DNA"/>
</dbReference>
<evidence type="ECO:0000313" key="3">
    <source>
        <dbReference type="EMBL" id="KAL2494167.1"/>
    </source>
</evidence>
<reference evidence="4" key="1">
    <citation type="submission" date="2024-07" db="EMBL/GenBank/DDBJ databases">
        <title>Two chromosome-level genome assemblies of Korean endemic species Abeliophyllum distichum and Forsythia ovata (Oleaceae).</title>
        <authorList>
            <person name="Jang H."/>
        </authorList>
    </citation>
    <scope>NUCLEOTIDE SEQUENCE [LARGE SCALE GENOMIC DNA]</scope>
</reference>
<organism evidence="3 4">
    <name type="scientific">Forsythia ovata</name>
    <dbReference type="NCBI Taxonomy" id="205694"/>
    <lineage>
        <taxon>Eukaryota</taxon>
        <taxon>Viridiplantae</taxon>
        <taxon>Streptophyta</taxon>
        <taxon>Embryophyta</taxon>
        <taxon>Tracheophyta</taxon>
        <taxon>Spermatophyta</taxon>
        <taxon>Magnoliopsida</taxon>
        <taxon>eudicotyledons</taxon>
        <taxon>Gunneridae</taxon>
        <taxon>Pentapetalae</taxon>
        <taxon>asterids</taxon>
        <taxon>lamiids</taxon>
        <taxon>Lamiales</taxon>
        <taxon>Oleaceae</taxon>
        <taxon>Forsythieae</taxon>
        <taxon>Forsythia</taxon>
    </lineage>
</organism>
<sequence>MKRECGINSARFRQGKQLTMDEFEKSDGYSPIVKELMRHENVSRHLDDGPKINANSYFTKSFRNNKRRGVAFLKGDSKFYNWINCRQRKRAAFTSGTETSAGEDRIIRVWEVQECEVRPLDDLNSVCGTPYHPITGSFSNRPLLAEITPLPSEKRKKGKNPQKEMQLSEIVFALSENPVCILNGHQDDILDLYGQDLRSDFGH</sequence>
<accession>A0ABD1S2W7</accession>
<dbReference type="InterPro" id="IPR040324">
    <property type="entry name" value="WDR44/Dgr2"/>
</dbReference>
<dbReference type="AlphaFoldDB" id="A0ABD1S2W7"/>
<dbReference type="Proteomes" id="UP001604277">
    <property type="component" value="Unassembled WGS sequence"/>
</dbReference>
<evidence type="ECO:0000256" key="2">
    <source>
        <dbReference type="ARBA" id="ARBA00022737"/>
    </source>
</evidence>
<protein>
    <submittedName>
        <fullName evidence="3">Transducin/WD40 repeat-like superfamily protein</fullName>
    </submittedName>
</protein>